<dbReference type="Gene3D" id="1.25.40.20">
    <property type="entry name" value="Ankyrin repeat-containing domain"/>
    <property type="match status" value="1"/>
</dbReference>
<dbReference type="PROSITE" id="PS50297">
    <property type="entry name" value="ANK_REP_REGION"/>
    <property type="match status" value="1"/>
</dbReference>
<name>A0A2H5FM16_9GAMM</name>
<keyword evidence="1" id="KW-0040">ANK repeat</keyword>
<gene>
    <name evidence="2" type="ORF">CAB17_11345</name>
</gene>
<dbReference type="SUPFAM" id="SSF48403">
    <property type="entry name" value="Ankyrin repeat"/>
    <property type="match status" value="1"/>
</dbReference>
<dbReference type="InterPro" id="IPR002110">
    <property type="entry name" value="Ankyrin_rpt"/>
</dbReference>
<accession>A0A2H5FM16</accession>
<sequence>MDKLGFFINNILVIGESNGKNGEYRNSKNLKKKSHEIICNDNTVDRGRITRILKQIVVMGQCAVKVHKAQSLTQVVTDEFSFYTKNTPLSIKEYKKLINELAKSMKNLPPNIVLVASSMAVLWPDNCIRNAVLHIQSPNGKNLEPIIHHFSKETFSSQDPMYSKDNTTRNCYTFKPDDYSSAEFSPDVVLADTKMRCLDPHQYKSAIIVRGHKIPPILHVIDVCLDHANGVGMKNARILLEKIVRPPLHISHIITSNWIDIRQEKLVASAISANWNSKRVDGVYEEKSEPIMSFFGKTSHAYYYSKKRAEILYTRLFDIVRKKIATPIAHICDKNGNTLLHEVLLFEIKNTKQRGNHRKKRVDTLLRHFDSTTINQQNAAGDTPLHLAIEAVKDENTLLKFLVHGANLTIKNKKGLSPLGVIYKTQKNSLITTFCNKLMNNRKAYIPQRFAIFTLLSEIQETPIKRKMINAALSFELSENRPVEKIIVGLLKRAYNPNQLIINHQLKLFSLGSYMPSLKRYLINQQLYAVQKRTPSLPILFKPINQKMGILQSTRKHKWIDKEVSHQQNTENKDTLLQSVSIKTATLSGLKSPTLAFTAALTGLGLFAYGTCNNRQSVNSGTLLHPNGLTPKYKGGS</sequence>
<dbReference type="PROSITE" id="PS50088">
    <property type="entry name" value="ANK_REPEAT"/>
    <property type="match status" value="1"/>
</dbReference>
<evidence type="ECO:0000313" key="3">
    <source>
        <dbReference type="Proteomes" id="UP000234343"/>
    </source>
</evidence>
<dbReference type="Proteomes" id="UP000234343">
    <property type="component" value="Chromosome"/>
</dbReference>
<dbReference type="KEGG" id="lsh:CAB17_11345"/>
<proteinExistence type="predicted"/>
<keyword evidence="3" id="KW-1185">Reference proteome</keyword>
<evidence type="ECO:0000313" key="2">
    <source>
        <dbReference type="EMBL" id="AUH72582.1"/>
    </source>
</evidence>
<evidence type="ECO:0000256" key="1">
    <source>
        <dbReference type="PROSITE-ProRule" id="PRU00023"/>
    </source>
</evidence>
<dbReference type="AlphaFoldDB" id="A0A2H5FM16"/>
<dbReference type="Pfam" id="PF00023">
    <property type="entry name" value="Ank"/>
    <property type="match status" value="1"/>
</dbReference>
<organism evidence="2 3">
    <name type="scientific">Legionella sainthelensi</name>
    <dbReference type="NCBI Taxonomy" id="28087"/>
    <lineage>
        <taxon>Bacteria</taxon>
        <taxon>Pseudomonadati</taxon>
        <taxon>Pseudomonadota</taxon>
        <taxon>Gammaproteobacteria</taxon>
        <taxon>Legionellales</taxon>
        <taxon>Legionellaceae</taxon>
        <taxon>Legionella</taxon>
    </lineage>
</organism>
<protein>
    <submittedName>
        <fullName evidence="2">Uncharacterized protein</fullName>
    </submittedName>
</protein>
<dbReference type="EMBL" id="CP025491">
    <property type="protein sequence ID" value="AUH72582.1"/>
    <property type="molecule type" value="Genomic_DNA"/>
</dbReference>
<dbReference type="RefSeq" id="WP_101900193.1">
    <property type="nucleotide sequence ID" value="NZ_CP025491.2"/>
</dbReference>
<dbReference type="InterPro" id="IPR036770">
    <property type="entry name" value="Ankyrin_rpt-contain_sf"/>
</dbReference>
<feature type="repeat" description="ANK" evidence="1">
    <location>
        <begin position="380"/>
        <end position="413"/>
    </location>
</feature>
<reference evidence="2 3" key="1">
    <citation type="submission" date="2017-12" db="EMBL/GenBank/DDBJ databases">
        <title>Legionella sainthelensi LA01-117, whole genome sequence of a clinical isolate from New Zealand.</title>
        <authorList>
            <person name="Cree S.L."/>
            <person name="Slow S."/>
            <person name="Kennedy M.A."/>
            <person name="Murdoch D.R."/>
            <person name="Biggs P.J."/>
            <person name="Anderson T."/>
        </authorList>
    </citation>
    <scope>NUCLEOTIDE SEQUENCE [LARGE SCALE GENOMIC DNA]</scope>
    <source>
        <strain evidence="2 3">LA01-117</strain>
    </source>
</reference>